<dbReference type="Proteomes" id="UP000199077">
    <property type="component" value="Chromosome I"/>
</dbReference>
<evidence type="ECO:0000313" key="1">
    <source>
        <dbReference type="EMBL" id="SDP47722.1"/>
    </source>
</evidence>
<gene>
    <name evidence="1" type="ORF">SAMN04489867_2593</name>
</gene>
<protein>
    <submittedName>
        <fullName evidence="1">Uncharacterized protein</fullName>
    </submittedName>
</protein>
<dbReference type="STRING" id="443156.SAMN04489867_2593"/>
<dbReference type="EMBL" id="LT629711">
    <property type="protein sequence ID" value="SDP47722.1"/>
    <property type="molecule type" value="Genomic_DNA"/>
</dbReference>
<accession>A0A1H0T0V1</accession>
<sequence length="183" mass="19587">MSRSTSSLPTVPGVSIFKRRAAEPVGPVERPQVRQYRYLLGTADLPSLERLHDEALGTLDVLIRAHILRTAQDRTLSGRELTVDDVPEMARLLARAEVQAPGIVLGALTDAALERLAHRVVTLPDAEPHLEGYSGWDGVALAPRGLQPTAPDAVRETVVETSPVIMVAPQTASIGAPRSLASP</sequence>
<organism evidence="1 2">
    <name type="scientific">Pedococcus dokdonensis</name>
    <dbReference type="NCBI Taxonomy" id="443156"/>
    <lineage>
        <taxon>Bacteria</taxon>
        <taxon>Bacillati</taxon>
        <taxon>Actinomycetota</taxon>
        <taxon>Actinomycetes</taxon>
        <taxon>Micrococcales</taxon>
        <taxon>Intrasporangiaceae</taxon>
        <taxon>Pedococcus</taxon>
    </lineage>
</organism>
<name>A0A1H0T0V1_9MICO</name>
<reference evidence="2" key="1">
    <citation type="submission" date="2016-10" db="EMBL/GenBank/DDBJ databases">
        <authorList>
            <person name="Varghese N."/>
            <person name="Submissions S."/>
        </authorList>
    </citation>
    <scope>NUCLEOTIDE SEQUENCE [LARGE SCALE GENOMIC DNA]</scope>
    <source>
        <strain evidence="2">DSM 22329</strain>
    </source>
</reference>
<keyword evidence="2" id="KW-1185">Reference proteome</keyword>
<dbReference type="AlphaFoldDB" id="A0A1H0T0V1"/>
<evidence type="ECO:0000313" key="2">
    <source>
        <dbReference type="Proteomes" id="UP000199077"/>
    </source>
</evidence>
<proteinExistence type="predicted"/>